<evidence type="ECO:0000313" key="4">
    <source>
        <dbReference type="Proteomes" id="UP001195483"/>
    </source>
</evidence>
<evidence type="ECO:0000259" key="2">
    <source>
        <dbReference type="PROSITE" id="PS51034"/>
    </source>
</evidence>
<dbReference type="Pfam" id="PF00100">
    <property type="entry name" value="Zona_pellucida"/>
    <property type="match status" value="1"/>
</dbReference>
<evidence type="ECO:0000256" key="1">
    <source>
        <dbReference type="ARBA" id="ARBA00023157"/>
    </source>
</evidence>
<evidence type="ECO:0000313" key="3">
    <source>
        <dbReference type="EMBL" id="KAK3590908.1"/>
    </source>
</evidence>
<gene>
    <name evidence="3" type="ORF">CHS0354_020886</name>
</gene>
<dbReference type="InterPro" id="IPR001507">
    <property type="entry name" value="ZP_dom"/>
</dbReference>
<keyword evidence="4" id="KW-1185">Reference proteome</keyword>
<accession>A0AAE0VU92</accession>
<feature type="non-terminal residue" evidence="3">
    <location>
        <position position="1"/>
    </location>
</feature>
<dbReference type="InterPro" id="IPR055355">
    <property type="entry name" value="ZP-C"/>
</dbReference>
<dbReference type="PANTHER" id="PTHR11576:SF14">
    <property type="entry name" value="ZP DOMAIN-CONTAINING PROTEIN"/>
    <property type="match status" value="1"/>
</dbReference>
<comment type="caution">
    <text evidence="3">The sequence shown here is derived from an EMBL/GenBank/DDBJ whole genome shotgun (WGS) entry which is preliminary data.</text>
</comment>
<reference evidence="3" key="2">
    <citation type="journal article" date="2021" name="Genome Biol. Evol.">
        <title>Developing a high-quality reference genome for a parasitic bivalve with doubly uniparental inheritance (Bivalvia: Unionida).</title>
        <authorList>
            <person name="Smith C.H."/>
        </authorList>
    </citation>
    <scope>NUCLEOTIDE SEQUENCE</scope>
    <source>
        <strain evidence="3">CHS0354</strain>
        <tissue evidence="3">Mantle</tissue>
    </source>
</reference>
<dbReference type="EMBL" id="JAEAOA010001276">
    <property type="protein sequence ID" value="KAK3590908.1"/>
    <property type="molecule type" value="Genomic_DNA"/>
</dbReference>
<feature type="domain" description="ZP" evidence="2">
    <location>
        <begin position="1"/>
        <end position="137"/>
    </location>
</feature>
<protein>
    <recommendedName>
        <fullName evidence="2">ZP domain-containing protein</fullName>
    </recommendedName>
</protein>
<sequence>ETQNALVYRNRLYYAMRDLHHPFIIRGYNWTVDVECDVMRNETVSNHISHNNTQGSLNSSHVQGNNHYNVAIRFYSDPNFQYEIPGNPLQAKVGDDVYVKAYTDAADWRVKMSVHSCYTKPDPYADDSMKYYLLTNG</sequence>
<dbReference type="InterPro" id="IPR042235">
    <property type="entry name" value="ZP-C_dom"/>
</dbReference>
<keyword evidence="1" id="KW-1015">Disulfide bond</keyword>
<reference evidence="3" key="3">
    <citation type="submission" date="2023-05" db="EMBL/GenBank/DDBJ databases">
        <authorList>
            <person name="Smith C.H."/>
        </authorList>
    </citation>
    <scope>NUCLEOTIDE SEQUENCE</scope>
    <source>
        <strain evidence="3">CHS0354</strain>
        <tissue evidence="3">Mantle</tissue>
    </source>
</reference>
<dbReference type="Gene3D" id="2.60.40.4100">
    <property type="entry name" value="Zona pellucida, ZP-C domain"/>
    <property type="match status" value="1"/>
</dbReference>
<dbReference type="Proteomes" id="UP001195483">
    <property type="component" value="Unassembled WGS sequence"/>
</dbReference>
<proteinExistence type="predicted"/>
<dbReference type="PANTHER" id="PTHR11576">
    <property type="entry name" value="ZONA PELLUCIDA SPERM-BINDING PROTEIN 3"/>
    <property type="match status" value="1"/>
</dbReference>
<name>A0AAE0VU92_9BIVA</name>
<organism evidence="3 4">
    <name type="scientific">Potamilus streckersoni</name>
    <dbReference type="NCBI Taxonomy" id="2493646"/>
    <lineage>
        <taxon>Eukaryota</taxon>
        <taxon>Metazoa</taxon>
        <taxon>Spiralia</taxon>
        <taxon>Lophotrochozoa</taxon>
        <taxon>Mollusca</taxon>
        <taxon>Bivalvia</taxon>
        <taxon>Autobranchia</taxon>
        <taxon>Heteroconchia</taxon>
        <taxon>Palaeoheterodonta</taxon>
        <taxon>Unionida</taxon>
        <taxon>Unionoidea</taxon>
        <taxon>Unionidae</taxon>
        <taxon>Ambleminae</taxon>
        <taxon>Lampsilini</taxon>
        <taxon>Potamilus</taxon>
    </lineage>
</organism>
<dbReference type="PROSITE" id="PS51034">
    <property type="entry name" value="ZP_2"/>
    <property type="match status" value="1"/>
</dbReference>
<dbReference type="Gene3D" id="2.60.40.3210">
    <property type="entry name" value="Zona pellucida, ZP-N domain"/>
    <property type="match status" value="1"/>
</dbReference>
<reference evidence="3" key="1">
    <citation type="journal article" date="2021" name="Genome Biol. Evol.">
        <title>A High-Quality Reference Genome for a Parasitic Bivalve with Doubly Uniparental Inheritance (Bivalvia: Unionida).</title>
        <authorList>
            <person name="Smith C.H."/>
        </authorList>
    </citation>
    <scope>NUCLEOTIDE SEQUENCE</scope>
    <source>
        <strain evidence="3">CHS0354</strain>
    </source>
</reference>
<dbReference type="AlphaFoldDB" id="A0AAE0VU92"/>